<keyword evidence="2" id="KW-1185">Reference proteome</keyword>
<comment type="caution">
    <text evidence="1">The sequence shown here is derived from an EMBL/GenBank/DDBJ whole genome shotgun (WGS) entry which is preliminary data.</text>
</comment>
<dbReference type="AlphaFoldDB" id="A0AAV6TMT8"/>
<dbReference type="Proteomes" id="UP000827092">
    <property type="component" value="Unassembled WGS sequence"/>
</dbReference>
<evidence type="ECO:0000313" key="2">
    <source>
        <dbReference type="Proteomes" id="UP000827092"/>
    </source>
</evidence>
<dbReference type="Gene3D" id="3.40.190.10">
    <property type="entry name" value="Periplasmic binding protein-like II"/>
    <property type="match status" value="1"/>
</dbReference>
<gene>
    <name evidence="1" type="ORF">JTE90_005364</name>
</gene>
<evidence type="ECO:0008006" key="3">
    <source>
        <dbReference type="Google" id="ProtNLM"/>
    </source>
</evidence>
<protein>
    <recommendedName>
        <fullName evidence="3">Ionotropic glutamate receptor L-glutamate and glycine-binding domain-containing protein</fullName>
    </recommendedName>
</protein>
<proteinExistence type="predicted"/>
<accession>A0AAV6TMT8</accession>
<organism evidence="1 2">
    <name type="scientific">Oedothorax gibbosus</name>
    <dbReference type="NCBI Taxonomy" id="931172"/>
    <lineage>
        <taxon>Eukaryota</taxon>
        <taxon>Metazoa</taxon>
        <taxon>Ecdysozoa</taxon>
        <taxon>Arthropoda</taxon>
        <taxon>Chelicerata</taxon>
        <taxon>Arachnida</taxon>
        <taxon>Araneae</taxon>
        <taxon>Araneomorphae</taxon>
        <taxon>Entelegynae</taxon>
        <taxon>Araneoidea</taxon>
        <taxon>Linyphiidae</taxon>
        <taxon>Erigoninae</taxon>
        <taxon>Oedothorax</taxon>
    </lineage>
</organism>
<sequence length="76" mass="8358">MKKLRVRYGYFAPFCTPKLGTDSAFGGTIKDILELMKIFINNFDYVATIQPDGAFGAKLPNGSFTGMIQSMVENGL</sequence>
<evidence type="ECO:0000313" key="1">
    <source>
        <dbReference type="EMBL" id="KAG8172978.1"/>
    </source>
</evidence>
<dbReference type="EMBL" id="JAFNEN010002190">
    <property type="protein sequence ID" value="KAG8172978.1"/>
    <property type="molecule type" value="Genomic_DNA"/>
</dbReference>
<name>A0AAV6TMT8_9ARAC</name>
<reference evidence="1 2" key="1">
    <citation type="journal article" date="2022" name="Nat. Ecol. Evol.">
        <title>A masculinizing supergene underlies an exaggerated male reproductive morph in a spider.</title>
        <authorList>
            <person name="Hendrickx F."/>
            <person name="De Corte Z."/>
            <person name="Sonet G."/>
            <person name="Van Belleghem S.M."/>
            <person name="Kostlbacher S."/>
            <person name="Vangestel C."/>
        </authorList>
    </citation>
    <scope>NUCLEOTIDE SEQUENCE [LARGE SCALE GENOMIC DNA]</scope>
    <source>
        <strain evidence="1">W744_W776</strain>
    </source>
</reference>